<dbReference type="PRINTS" id="PR00446">
    <property type="entry name" value="HYDRGNUPTAKE"/>
</dbReference>
<name>A0A7D5VAQ4_9NEIS</name>
<evidence type="ECO:0000313" key="5">
    <source>
        <dbReference type="EMBL" id="QLI82178.1"/>
    </source>
</evidence>
<dbReference type="InterPro" id="IPR023430">
    <property type="entry name" value="Pept_HybD-like_dom_sf"/>
</dbReference>
<dbReference type="InterPro" id="IPR000671">
    <property type="entry name" value="Peptidase_A31"/>
</dbReference>
<evidence type="ECO:0000256" key="1">
    <source>
        <dbReference type="ARBA" id="ARBA00006814"/>
    </source>
</evidence>
<dbReference type="GO" id="GO:0004190">
    <property type="term" value="F:aspartic-type endopeptidase activity"/>
    <property type="evidence" value="ECO:0007669"/>
    <property type="project" value="UniProtKB-KW"/>
</dbReference>
<dbReference type="NCBIfam" id="TIGR00072">
    <property type="entry name" value="hydrog_prot"/>
    <property type="match status" value="1"/>
</dbReference>
<dbReference type="Gene3D" id="3.40.50.1450">
    <property type="entry name" value="HybD-like"/>
    <property type="match status" value="1"/>
</dbReference>
<keyword evidence="2 5" id="KW-0645">Protease</keyword>
<protein>
    <submittedName>
        <fullName evidence="5">Hydrogenase maturation protease</fullName>
    </submittedName>
</protein>
<comment type="similarity">
    <text evidence="1">Belongs to the peptidase A31 family.</text>
</comment>
<evidence type="ECO:0000256" key="3">
    <source>
        <dbReference type="ARBA" id="ARBA00022750"/>
    </source>
</evidence>
<dbReference type="Pfam" id="PF01750">
    <property type="entry name" value="HycI"/>
    <property type="match status" value="1"/>
</dbReference>
<gene>
    <name evidence="5" type="ORF">HZU75_11930</name>
</gene>
<keyword evidence="4" id="KW-0378">Hydrolase</keyword>
<dbReference type="EMBL" id="CP058952">
    <property type="protein sequence ID" value="QLI82178.1"/>
    <property type="molecule type" value="Genomic_DNA"/>
</dbReference>
<dbReference type="SUPFAM" id="SSF53163">
    <property type="entry name" value="HybD-like"/>
    <property type="match status" value="1"/>
</dbReference>
<sequence>MSFTHDLAQIFSRPTQIVGIGNPLRSDDGVGCYIADTLAQQLPSGSPHAALNVEDVIENHVFALASGPAEHILLVDAISGSGQTPGSLVLGKLRELETGGGYSTHKLALSMAAQLLEQQGKQVYLLGISAHNIDFGLQMEPAIQDSAATVIDLLCQHAGRSH</sequence>
<evidence type="ECO:0000256" key="2">
    <source>
        <dbReference type="ARBA" id="ARBA00022670"/>
    </source>
</evidence>
<dbReference type="KEGG" id="cfon:HZU75_11930"/>
<keyword evidence="6" id="KW-1185">Reference proteome</keyword>
<dbReference type="Proteomes" id="UP000510822">
    <property type="component" value="Chromosome"/>
</dbReference>
<dbReference type="AlphaFoldDB" id="A0A7D5VAQ4"/>
<dbReference type="GO" id="GO:0016485">
    <property type="term" value="P:protein processing"/>
    <property type="evidence" value="ECO:0007669"/>
    <property type="project" value="TreeGrafter"/>
</dbReference>
<reference evidence="5 6" key="1">
    <citation type="journal article" date="2016" name="Int. J. Syst. Evol. Microbiol.">
        <title>Chitinibacter fontanus sp. nov., isolated from a spring.</title>
        <authorList>
            <person name="Sheu S.Y."/>
            <person name="Li Y.S."/>
            <person name="Young C.C."/>
            <person name="Chen W.M."/>
        </authorList>
    </citation>
    <scope>NUCLEOTIDE SEQUENCE [LARGE SCALE GENOMIC DNA]</scope>
    <source>
        <strain evidence="5 6">STM-7</strain>
    </source>
</reference>
<accession>A0A7D5VAQ4</accession>
<dbReference type="PANTHER" id="PTHR30302:SF1">
    <property type="entry name" value="HYDROGENASE 2 MATURATION PROTEASE"/>
    <property type="match status" value="1"/>
</dbReference>
<dbReference type="GO" id="GO:0008047">
    <property type="term" value="F:enzyme activator activity"/>
    <property type="evidence" value="ECO:0007669"/>
    <property type="project" value="InterPro"/>
</dbReference>
<proteinExistence type="inferred from homology"/>
<evidence type="ECO:0000313" key="6">
    <source>
        <dbReference type="Proteomes" id="UP000510822"/>
    </source>
</evidence>
<dbReference type="RefSeq" id="WP_180306261.1">
    <property type="nucleotide sequence ID" value="NZ_CP058952.1"/>
</dbReference>
<organism evidence="5 6">
    <name type="scientific">Chitinibacter fontanus</name>
    <dbReference type="NCBI Taxonomy" id="1737446"/>
    <lineage>
        <taxon>Bacteria</taxon>
        <taxon>Pseudomonadati</taxon>
        <taxon>Pseudomonadota</taxon>
        <taxon>Betaproteobacteria</taxon>
        <taxon>Neisseriales</taxon>
        <taxon>Chitinibacteraceae</taxon>
        <taxon>Chitinibacter</taxon>
    </lineage>
</organism>
<evidence type="ECO:0000256" key="4">
    <source>
        <dbReference type="ARBA" id="ARBA00022801"/>
    </source>
</evidence>
<dbReference type="PANTHER" id="PTHR30302">
    <property type="entry name" value="HYDROGENASE 1 MATURATION PROTEASE"/>
    <property type="match status" value="1"/>
</dbReference>
<keyword evidence="3" id="KW-0064">Aspartyl protease</keyword>